<evidence type="ECO:0000256" key="1">
    <source>
        <dbReference type="SAM" id="MobiDB-lite"/>
    </source>
</evidence>
<organism evidence="2">
    <name type="scientific">uncultured Cytophagales bacterium</name>
    <dbReference type="NCBI Taxonomy" id="158755"/>
    <lineage>
        <taxon>Bacteria</taxon>
        <taxon>Pseudomonadati</taxon>
        <taxon>Bacteroidota</taxon>
        <taxon>Sphingobacteriia</taxon>
        <taxon>Sphingobacteriales</taxon>
        <taxon>environmental samples</taxon>
    </lineage>
</organism>
<proteinExistence type="predicted"/>
<evidence type="ECO:0000313" key="2">
    <source>
        <dbReference type="EMBL" id="CAA9219632.1"/>
    </source>
</evidence>
<accession>A0A6J4HC94</accession>
<feature type="region of interest" description="Disordered" evidence="1">
    <location>
        <begin position="43"/>
        <end position="70"/>
    </location>
</feature>
<reference evidence="2" key="1">
    <citation type="submission" date="2020-02" db="EMBL/GenBank/DDBJ databases">
        <authorList>
            <person name="Meier V. D."/>
        </authorList>
    </citation>
    <scope>NUCLEOTIDE SEQUENCE</scope>
    <source>
        <strain evidence="2">AVDCRST_MAG56</strain>
    </source>
</reference>
<name>A0A6J4HC94_9SPHI</name>
<dbReference type="AlphaFoldDB" id="A0A6J4HC94"/>
<protein>
    <submittedName>
        <fullName evidence="2">Uncharacterized protein</fullName>
    </submittedName>
</protein>
<dbReference type="NCBIfam" id="NF045726">
    <property type="entry name" value="XXplasma_LP"/>
    <property type="match status" value="1"/>
</dbReference>
<gene>
    <name evidence="2" type="ORF">AVDCRST_MAG56-681</name>
</gene>
<dbReference type="InterPro" id="IPR054816">
    <property type="entry name" value="Lipoprotein_mollicutes-type_CS"/>
</dbReference>
<dbReference type="EMBL" id="CADCTQ010000033">
    <property type="protein sequence ID" value="CAA9219632.1"/>
    <property type="molecule type" value="Genomic_DNA"/>
</dbReference>
<sequence>MQLVPVLLTRLTLNRFDKAMKISKTLLQAIAVAVTITTVATSCNEEQPGPEDGKTKEQPVPYDCPGCGMG</sequence>